<dbReference type="AlphaFoldDB" id="A0AA36N656"/>
<organism evidence="4 5">
    <name type="scientific">Effrenium voratum</name>
    <dbReference type="NCBI Taxonomy" id="2562239"/>
    <lineage>
        <taxon>Eukaryota</taxon>
        <taxon>Sar</taxon>
        <taxon>Alveolata</taxon>
        <taxon>Dinophyceae</taxon>
        <taxon>Suessiales</taxon>
        <taxon>Symbiodiniaceae</taxon>
        <taxon>Effrenium</taxon>
    </lineage>
</organism>
<evidence type="ECO:0000259" key="3">
    <source>
        <dbReference type="PROSITE" id="PS50022"/>
    </source>
</evidence>
<dbReference type="Gene3D" id="2.60.120.260">
    <property type="entry name" value="Galactose-binding domain-like"/>
    <property type="match status" value="1"/>
</dbReference>
<protein>
    <recommendedName>
        <fullName evidence="3">F5/8 type C domain-containing protein</fullName>
    </recommendedName>
</protein>
<keyword evidence="2" id="KW-0732">Signal</keyword>
<proteinExistence type="predicted"/>
<feature type="chain" id="PRO_5041272844" description="F5/8 type C domain-containing protein" evidence="2">
    <location>
        <begin position="31"/>
        <end position="226"/>
    </location>
</feature>
<feature type="domain" description="F5/8 type C" evidence="3">
    <location>
        <begin position="114"/>
        <end position="226"/>
    </location>
</feature>
<dbReference type="PROSITE" id="PS50022">
    <property type="entry name" value="FA58C_3"/>
    <property type="match status" value="1"/>
</dbReference>
<gene>
    <name evidence="4" type="ORF">EVOR1521_LOCUS16195</name>
</gene>
<evidence type="ECO:0000313" key="5">
    <source>
        <dbReference type="Proteomes" id="UP001178507"/>
    </source>
</evidence>
<feature type="signal peptide" evidence="2">
    <location>
        <begin position="1"/>
        <end position="30"/>
    </location>
</feature>
<keyword evidence="5" id="KW-1185">Reference proteome</keyword>
<accession>A0AA36N656</accession>
<dbReference type="InterPro" id="IPR008979">
    <property type="entry name" value="Galactose-bd-like_sf"/>
</dbReference>
<evidence type="ECO:0000256" key="1">
    <source>
        <dbReference type="SAM" id="MobiDB-lite"/>
    </source>
</evidence>
<evidence type="ECO:0000313" key="4">
    <source>
        <dbReference type="EMBL" id="CAJ1390892.1"/>
    </source>
</evidence>
<evidence type="ECO:0000256" key="2">
    <source>
        <dbReference type="SAM" id="SignalP"/>
    </source>
</evidence>
<dbReference type="EMBL" id="CAUJNA010002168">
    <property type="protein sequence ID" value="CAJ1390892.1"/>
    <property type="molecule type" value="Genomic_DNA"/>
</dbReference>
<dbReference type="Proteomes" id="UP001178507">
    <property type="component" value="Unassembled WGS sequence"/>
</dbReference>
<reference evidence="4" key="1">
    <citation type="submission" date="2023-08" db="EMBL/GenBank/DDBJ databases">
        <authorList>
            <person name="Chen Y."/>
            <person name="Shah S."/>
            <person name="Dougan E. K."/>
            <person name="Thang M."/>
            <person name="Chan C."/>
        </authorList>
    </citation>
    <scope>NUCLEOTIDE SEQUENCE</scope>
</reference>
<feature type="region of interest" description="Disordered" evidence="1">
    <location>
        <begin position="57"/>
        <end position="85"/>
    </location>
</feature>
<sequence>MAVRARSRSSWSWWAMAFVAFLALLGAAISLKTLSQSGFFSSLPQQPQIQVRALRPDAGAPEKPRFLPEPATPEPEERELSLNRPVQSDVAGNLAPGQVVTRQEAPKDWLKDRWQAAKGMSGVPLPGEHWLAIDLETSHRLSRVVLDFETAYAKAYVLETAALSGPWQPLVEVQRDFAGLKIQRSEHHVIHELKGPFFAERFVRARFTQLATQWGVSVYRFRIFGS</sequence>
<comment type="caution">
    <text evidence="4">The sequence shown here is derived from an EMBL/GenBank/DDBJ whole genome shotgun (WGS) entry which is preliminary data.</text>
</comment>
<dbReference type="SUPFAM" id="SSF49785">
    <property type="entry name" value="Galactose-binding domain-like"/>
    <property type="match status" value="1"/>
</dbReference>
<name>A0AA36N656_9DINO</name>
<dbReference type="InterPro" id="IPR000421">
    <property type="entry name" value="FA58C"/>
</dbReference>